<evidence type="ECO:0000313" key="2">
    <source>
        <dbReference type="Proteomes" id="UP000692954"/>
    </source>
</evidence>
<protein>
    <submittedName>
        <fullName evidence="1">Uncharacterized protein</fullName>
    </submittedName>
</protein>
<evidence type="ECO:0000313" key="1">
    <source>
        <dbReference type="EMBL" id="CAD8054189.1"/>
    </source>
</evidence>
<accession>A0A8S1KFT8</accession>
<proteinExistence type="predicted"/>
<dbReference type="Proteomes" id="UP000692954">
    <property type="component" value="Unassembled WGS sequence"/>
</dbReference>
<dbReference type="AlphaFoldDB" id="A0A8S1KFT8"/>
<name>A0A8S1KFT8_9CILI</name>
<sequence length="83" mass="9797">MTLNLKIAYYMYQDSIEIKSLQQTYDSAIIQSEQMIEVMKEKPKEHFIKLGVDLDDISNLFEHFANKDTDNQKKLLLIKISEK</sequence>
<reference evidence="1" key="1">
    <citation type="submission" date="2021-01" db="EMBL/GenBank/DDBJ databases">
        <authorList>
            <consortium name="Genoscope - CEA"/>
            <person name="William W."/>
        </authorList>
    </citation>
    <scope>NUCLEOTIDE SEQUENCE</scope>
</reference>
<gene>
    <name evidence="1" type="ORF">PSON_ATCC_30995.1.T0080134</name>
</gene>
<organism evidence="1 2">
    <name type="scientific">Paramecium sonneborni</name>
    <dbReference type="NCBI Taxonomy" id="65129"/>
    <lineage>
        <taxon>Eukaryota</taxon>
        <taxon>Sar</taxon>
        <taxon>Alveolata</taxon>
        <taxon>Ciliophora</taxon>
        <taxon>Intramacronucleata</taxon>
        <taxon>Oligohymenophorea</taxon>
        <taxon>Peniculida</taxon>
        <taxon>Parameciidae</taxon>
        <taxon>Paramecium</taxon>
    </lineage>
</organism>
<keyword evidence="2" id="KW-1185">Reference proteome</keyword>
<comment type="caution">
    <text evidence="1">The sequence shown here is derived from an EMBL/GenBank/DDBJ whole genome shotgun (WGS) entry which is preliminary data.</text>
</comment>
<dbReference type="EMBL" id="CAJJDN010000008">
    <property type="protein sequence ID" value="CAD8054189.1"/>
    <property type="molecule type" value="Genomic_DNA"/>
</dbReference>